<evidence type="ECO:0000313" key="3">
    <source>
        <dbReference type="Proteomes" id="UP000178935"/>
    </source>
</evidence>
<dbReference type="SMART" id="SM00450">
    <property type="entry name" value="RHOD"/>
    <property type="match status" value="1"/>
</dbReference>
<dbReference type="CDD" id="cd00158">
    <property type="entry name" value="RHOD"/>
    <property type="match status" value="1"/>
</dbReference>
<accession>A0A1G2JN14</accession>
<evidence type="ECO:0000259" key="1">
    <source>
        <dbReference type="PROSITE" id="PS50206"/>
    </source>
</evidence>
<protein>
    <recommendedName>
        <fullName evidence="1">Rhodanese domain-containing protein</fullName>
    </recommendedName>
</protein>
<dbReference type="PANTHER" id="PTHR43031:SF1">
    <property type="entry name" value="PYRIDINE NUCLEOTIDE-DISULPHIDE OXIDOREDUCTASE"/>
    <property type="match status" value="1"/>
</dbReference>
<dbReference type="EMBL" id="MHPU01000021">
    <property type="protein sequence ID" value="OGZ88499.1"/>
    <property type="molecule type" value="Genomic_DNA"/>
</dbReference>
<sequence length="98" mass="10661">MDLQEIIKKGAIIIDVRTKEEFDQGHIQGSLNIPVDEIGNALTWLAKEVPTVVVCASGARSAYVKYILESKSNNFKEVYNGGAWDSLGNVHAGACLIK</sequence>
<dbReference type="PROSITE" id="PS50206">
    <property type="entry name" value="RHODANESE_3"/>
    <property type="match status" value="1"/>
</dbReference>
<dbReference type="InterPro" id="IPR050229">
    <property type="entry name" value="GlpE_sulfurtransferase"/>
</dbReference>
<dbReference type="AlphaFoldDB" id="A0A1G2JN14"/>
<organism evidence="2 3">
    <name type="scientific">Candidatus Staskawiczbacteria bacterium RIFOXYD1_FULL_32_13</name>
    <dbReference type="NCBI Taxonomy" id="1802234"/>
    <lineage>
        <taxon>Bacteria</taxon>
        <taxon>Candidatus Staskawicziibacteriota</taxon>
    </lineage>
</organism>
<feature type="domain" description="Rhodanese" evidence="1">
    <location>
        <begin position="7"/>
        <end position="96"/>
    </location>
</feature>
<reference evidence="2 3" key="1">
    <citation type="journal article" date="2016" name="Nat. Commun.">
        <title>Thousands of microbial genomes shed light on interconnected biogeochemical processes in an aquifer system.</title>
        <authorList>
            <person name="Anantharaman K."/>
            <person name="Brown C.T."/>
            <person name="Hug L.A."/>
            <person name="Sharon I."/>
            <person name="Castelle C.J."/>
            <person name="Probst A.J."/>
            <person name="Thomas B.C."/>
            <person name="Singh A."/>
            <person name="Wilkins M.J."/>
            <person name="Karaoz U."/>
            <person name="Brodie E.L."/>
            <person name="Williams K.H."/>
            <person name="Hubbard S.S."/>
            <person name="Banfield J.F."/>
        </authorList>
    </citation>
    <scope>NUCLEOTIDE SEQUENCE [LARGE SCALE GENOMIC DNA]</scope>
</reference>
<dbReference type="PANTHER" id="PTHR43031">
    <property type="entry name" value="FAD-DEPENDENT OXIDOREDUCTASE"/>
    <property type="match status" value="1"/>
</dbReference>
<dbReference type="Pfam" id="PF00581">
    <property type="entry name" value="Rhodanese"/>
    <property type="match status" value="1"/>
</dbReference>
<comment type="caution">
    <text evidence="2">The sequence shown here is derived from an EMBL/GenBank/DDBJ whole genome shotgun (WGS) entry which is preliminary data.</text>
</comment>
<dbReference type="SUPFAM" id="SSF52821">
    <property type="entry name" value="Rhodanese/Cell cycle control phosphatase"/>
    <property type="match status" value="1"/>
</dbReference>
<dbReference type="Proteomes" id="UP000178935">
    <property type="component" value="Unassembled WGS sequence"/>
</dbReference>
<dbReference type="Gene3D" id="3.40.250.10">
    <property type="entry name" value="Rhodanese-like domain"/>
    <property type="match status" value="1"/>
</dbReference>
<gene>
    <name evidence="2" type="ORF">A2561_01515</name>
</gene>
<name>A0A1G2JN14_9BACT</name>
<dbReference type="InterPro" id="IPR001763">
    <property type="entry name" value="Rhodanese-like_dom"/>
</dbReference>
<evidence type="ECO:0000313" key="2">
    <source>
        <dbReference type="EMBL" id="OGZ88499.1"/>
    </source>
</evidence>
<dbReference type="InterPro" id="IPR036873">
    <property type="entry name" value="Rhodanese-like_dom_sf"/>
</dbReference>
<proteinExistence type="predicted"/>